<dbReference type="AlphaFoldDB" id="A0A840AF84"/>
<dbReference type="EC" id="3.1.2.23" evidence="1"/>
<evidence type="ECO:0000313" key="2">
    <source>
        <dbReference type="Proteomes" id="UP000553193"/>
    </source>
</evidence>
<dbReference type="EMBL" id="JACIDJ010000006">
    <property type="protein sequence ID" value="MBB3899781.1"/>
    <property type="molecule type" value="Genomic_DNA"/>
</dbReference>
<keyword evidence="2" id="KW-1185">Reference proteome</keyword>
<proteinExistence type="predicted"/>
<comment type="caution">
    <text evidence="1">The sequence shown here is derived from an EMBL/GenBank/DDBJ whole genome shotgun (WGS) entry which is preliminary data.</text>
</comment>
<sequence length="144" mass="15987">MDMAEPRLVHRRALTIEWGDCDPAGIVFYPRYFAMFDASTAALFQAALGMPKIAWTARFGILGIPMVDTRAKFHVPAVYGDEVVIESRITAFRRSSFDVTHRLLKADGALGVEGFETRVWTVREAEGGRIRSAPIPEEVLAAFA</sequence>
<name>A0A840AF84_9PROT</name>
<accession>A0A840AF84</accession>
<evidence type="ECO:0000313" key="1">
    <source>
        <dbReference type="EMBL" id="MBB3899781.1"/>
    </source>
</evidence>
<dbReference type="GO" id="GO:0018739">
    <property type="term" value="F:4-hydroxybenzoyl-CoA thioesterase activity"/>
    <property type="evidence" value="ECO:0007669"/>
    <property type="project" value="UniProtKB-EC"/>
</dbReference>
<dbReference type="InterPro" id="IPR029069">
    <property type="entry name" value="HotDog_dom_sf"/>
</dbReference>
<gene>
    <name evidence="1" type="ORF">GGQ83_003241</name>
</gene>
<dbReference type="Gene3D" id="3.10.129.10">
    <property type="entry name" value="Hotdog Thioesterase"/>
    <property type="match status" value="1"/>
</dbReference>
<dbReference type="Pfam" id="PF13279">
    <property type="entry name" value="4HBT_2"/>
    <property type="match status" value="1"/>
</dbReference>
<dbReference type="Proteomes" id="UP000553193">
    <property type="component" value="Unassembled WGS sequence"/>
</dbReference>
<reference evidence="1 2" key="1">
    <citation type="submission" date="2020-08" db="EMBL/GenBank/DDBJ databases">
        <title>Genomic Encyclopedia of Type Strains, Phase IV (KMG-IV): sequencing the most valuable type-strain genomes for metagenomic binning, comparative biology and taxonomic classification.</title>
        <authorList>
            <person name="Goeker M."/>
        </authorList>
    </citation>
    <scope>NUCLEOTIDE SEQUENCE [LARGE SCALE GENOMIC DNA]</scope>
    <source>
        <strain evidence="1 2">DSM 19979</strain>
    </source>
</reference>
<organism evidence="1 2">
    <name type="scientific">Roseococcus suduntuyensis</name>
    <dbReference type="NCBI Taxonomy" id="455361"/>
    <lineage>
        <taxon>Bacteria</taxon>
        <taxon>Pseudomonadati</taxon>
        <taxon>Pseudomonadota</taxon>
        <taxon>Alphaproteobacteria</taxon>
        <taxon>Acetobacterales</taxon>
        <taxon>Roseomonadaceae</taxon>
        <taxon>Roseococcus</taxon>
    </lineage>
</organism>
<dbReference type="CDD" id="cd00586">
    <property type="entry name" value="4HBT"/>
    <property type="match status" value="1"/>
</dbReference>
<dbReference type="SUPFAM" id="SSF54637">
    <property type="entry name" value="Thioesterase/thiol ester dehydrase-isomerase"/>
    <property type="match status" value="1"/>
</dbReference>
<protein>
    <submittedName>
        <fullName evidence="1">4-hydroxybenzoyl-CoA thioesterase</fullName>
        <ecNumber evidence="1">3.1.2.23</ecNumber>
    </submittedName>
</protein>
<keyword evidence="1" id="KW-0378">Hydrolase</keyword>